<evidence type="ECO:0000259" key="5">
    <source>
        <dbReference type="Pfam" id="PF07696"/>
    </source>
</evidence>
<dbReference type="RefSeq" id="WP_171592965.1">
    <property type="nucleotide sequence ID" value="NZ_CP053538.1"/>
</dbReference>
<organism evidence="7 8">
    <name type="scientific">Hymenobacter taeanensis</name>
    <dbReference type="NCBI Taxonomy" id="2735321"/>
    <lineage>
        <taxon>Bacteria</taxon>
        <taxon>Pseudomonadati</taxon>
        <taxon>Bacteroidota</taxon>
        <taxon>Cytophagia</taxon>
        <taxon>Cytophagales</taxon>
        <taxon>Hymenobacteraceae</taxon>
        <taxon>Hymenobacter</taxon>
    </lineage>
</organism>
<keyword evidence="3" id="KW-0732">Signal</keyword>
<dbReference type="InterPro" id="IPR024442">
    <property type="entry name" value="Transposase_Zn_ribbon"/>
</dbReference>
<gene>
    <name evidence="7" type="ORF">HMJ29_18995</name>
</gene>
<keyword evidence="8" id="KW-1185">Reference proteome</keyword>
<evidence type="ECO:0000256" key="2">
    <source>
        <dbReference type="SAM" id="Phobius"/>
    </source>
</evidence>
<dbReference type="InterPro" id="IPR011622">
    <property type="entry name" value="7TMR_DISM_rcpt_extracell_dom2"/>
</dbReference>
<feature type="coiled-coil region" evidence="1">
    <location>
        <begin position="420"/>
        <end position="460"/>
    </location>
</feature>
<dbReference type="KEGG" id="hts:HMJ29_18995"/>
<dbReference type="Pfam" id="PF07696">
    <property type="entry name" value="7TMR-DISMED2"/>
    <property type="match status" value="1"/>
</dbReference>
<feature type="transmembrane region" description="Helical" evidence="2">
    <location>
        <begin position="235"/>
        <end position="258"/>
    </location>
</feature>
<feature type="domain" description="Transposase zinc-ribbon" evidence="6">
    <location>
        <begin position="525"/>
        <end position="568"/>
    </location>
</feature>
<keyword evidence="2" id="KW-1133">Transmembrane helix</keyword>
<evidence type="ECO:0000259" key="6">
    <source>
        <dbReference type="Pfam" id="PF12760"/>
    </source>
</evidence>
<evidence type="ECO:0000256" key="3">
    <source>
        <dbReference type="SAM" id="SignalP"/>
    </source>
</evidence>
<dbReference type="Gene3D" id="2.60.40.2380">
    <property type="match status" value="1"/>
</dbReference>
<feature type="transmembrane region" description="Helical" evidence="2">
    <location>
        <begin position="350"/>
        <end position="369"/>
    </location>
</feature>
<feature type="chain" id="PRO_5026987524" description="Chromosome partitioning protein ParA" evidence="3">
    <location>
        <begin position="37"/>
        <end position="677"/>
    </location>
</feature>
<feature type="transmembrane region" description="Helical" evidence="2">
    <location>
        <begin position="381"/>
        <end position="401"/>
    </location>
</feature>
<keyword evidence="2" id="KW-0472">Membrane</keyword>
<sequence>MRLISHNFSQFRSGCTTALFLRTLLLVFLCNSSTFAATGPDTLRVRPNLEELFIEPRFYSVLEDPSAQLTLTDVQQPIHAAAFERGDKVPTSMEHPGAAYWLRLVVRAEGSLAQHWYYELFDSHLNDITYFPATDGGRNSIHTGADQPLTSRRFPYKNFLFRLSLEPNQTQVFYLRLRSNSKTSFLSRLRTEQMLAEHFQAEYGLLGGFYGILLIMVIYNLCLYVFIGEQTYLRYVLYVLSSSLIFLSEDGLGFQYLWPDYPTLNQIIIAGSPILLLLTFSYYARQFLDAPQRLPHYDPWVRAVVLLSVAALLLDAIWLNSGWGFWLYLLPYSMIYYLAIRIWQRGFRPAGYFLLAHAMVAVSVGFLILRKIGIDTFTNTATVYSMNAAFVVEVVVLSYALGEKIKGIKDLTIRAQEKVVKQLRKKHLAQDRLVEQLKRNQELKDQLNTELESLVALRTEELRRQSDTISAQNRELLQANGLLALQSAAIEKLNTDLQRDLQEAKTARVLSKEVNFGEFSQIYPDKEACLTYLANLKWADTFQCRKCGHEKYCDGREPHSRRCTRCRYVESATAYTLLQKCKFSIIKAFYAVFLIYTHKGSYTSQELSRVLDLRQGTCWSFSQKVTEAMRRRRQAPDFDDNEDWTHILLDATGFAEEEGIEADKSVVASSSGKKVVL</sequence>
<dbReference type="Pfam" id="PF12760">
    <property type="entry name" value="Zn_ribbon_IS1595"/>
    <property type="match status" value="1"/>
</dbReference>
<feature type="signal peptide" evidence="3">
    <location>
        <begin position="1"/>
        <end position="36"/>
    </location>
</feature>
<evidence type="ECO:0000313" key="7">
    <source>
        <dbReference type="EMBL" id="QJX48883.1"/>
    </source>
</evidence>
<reference evidence="7 8" key="1">
    <citation type="submission" date="2020-05" db="EMBL/GenBank/DDBJ databases">
        <title>Complete genome sequence of Hymenobacter sp. TS19 in Coasted Sand Dune.</title>
        <authorList>
            <person name="Lee J.-H."/>
            <person name="Jung J.-H."/>
            <person name="Jeong S."/>
            <person name="Zhao L."/>
            <person name="Kim M.-K."/>
            <person name="Seo H.-S."/>
            <person name="Lim S."/>
        </authorList>
    </citation>
    <scope>NUCLEOTIDE SEQUENCE [LARGE SCALE GENOMIC DNA]</scope>
    <source>
        <strain evidence="7 8">TS19</strain>
    </source>
</reference>
<feature type="domain" description="7TM-DISM receptor extracellular" evidence="4">
    <location>
        <begin position="203"/>
        <end position="403"/>
    </location>
</feature>
<feature type="domain" description="7TM-DISM receptor extracellular" evidence="5">
    <location>
        <begin position="60"/>
        <end position="185"/>
    </location>
</feature>
<evidence type="ECO:0000256" key="1">
    <source>
        <dbReference type="SAM" id="Coils"/>
    </source>
</evidence>
<evidence type="ECO:0000313" key="8">
    <source>
        <dbReference type="Proteomes" id="UP000501623"/>
    </source>
</evidence>
<dbReference type="InterPro" id="IPR011623">
    <property type="entry name" value="7TMR_DISM_rcpt_extracell_dom1"/>
</dbReference>
<feature type="transmembrane region" description="Helical" evidence="2">
    <location>
        <begin position="300"/>
        <end position="319"/>
    </location>
</feature>
<keyword evidence="1" id="KW-0175">Coiled coil</keyword>
<evidence type="ECO:0000259" key="4">
    <source>
        <dbReference type="Pfam" id="PF07695"/>
    </source>
</evidence>
<name>A0A6M6BN25_9BACT</name>
<proteinExistence type="predicted"/>
<feature type="transmembrane region" description="Helical" evidence="2">
    <location>
        <begin position="203"/>
        <end position="226"/>
    </location>
</feature>
<evidence type="ECO:0008006" key="9">
    <source>
        <dbReference type="Google" id="ProtNLM"/>
    </source>
</evidence>
<protein>
    <recommendedName>
        <fullName evidence="9">Chromosome partitioning protein ParA</fullName>
    </recommendedName>
</protein>
<dbReference type="Pfam" id="PF07695">
    <property type="entry name" value="7TMR-DISM_7TM"/>
    <property type="match status" value="1"/>
</dbReference>
<feature type="transmembrane region" description="Helical" evidence="2">
    <location>
        <begin position="264"/>
        <end position="284"/>
    </location>
</feature>
<dbReference type="EMBL" id="CP053538">
    <property type="protein sequence ID" value="QJX48883.1"/>
    <property type="molecule type" value="Genomic_DNA"/>
</dbReference>
<dbReference type="AlphaFoldDB" id="A0A6M6BN25"/>
<keyword evidence="2" id="KW-0812">Transmembrane</keyword>
<dbReference type="Proteomes" id="UP000501623">
    <property type="component" value="Chromosome"/>
</dbReference>
<accession>A0A6M6BN25</accession>